<dbReference type="AlphaFoldDB" id="A8N810"/>
<dbReference type="EMBL" id="AACS02000003">
    <property type="protein sequence ID" value="EAU90849.2"/>
    <property type="molecule type" value="Genomic_DNA"/>
</dbReference>
<dbReference type="InParanoid" id="A8N810"/>
<dbReference type="VEuPathDB" id="FungiDB:CC1G_11803"/>
<comment type="caution">
    <text evidence="1">The sequence shown here is derived from an EMBL/GenBank/DDBJ whole genome shotgun (WGS) entry which is preliminary data.</text>
</comment>
<dbReference type="OMA" id="AQFHISI"/>
<evidence type="ECO:0008006" key="3">
    <source>
        <dbReference type="Google" id="ProtNLM"/>
    </source>
</evidence>
<name>A8N810_COPC7</name>
<dbReference type="RefSeq" id="XP_001830966.2">
    <property type="nucleotide sequence ID" value="XM_001830914.2"/>
</dbReference>
<organism evidence="1 2">
    <name type="scientific">Coprinopsis cinerea (strain Okayama-7 / 130 / ATCC MYA-4618 / FGSC 9003)</name>
    <name type="common">Inky cap fungus</name>
    <name type="synonym">Hormographiella aspergillata</name>
    <dbReference type="NCBI Taxonomy" id="240176"/>
    <lineage>
        <taxon>Eukaryota</taxon>
        <taxon>Fungi</taxon>
        <taxon>Dikarya</taxon>
        <taxon>Basidiomycota</taxon>
        <taxon>Agaricomycotina</taxon>
        <taxon>Agaricomycetes</taxon>
        <taxon>Agaricomycetidae</taxon>
        <taxon>Agaricales</taxon>
        <taxon>Agaricineae</taxon>
        <taxon>Psathyrellaceae</taxon>
        <taxon>Coprinopsis</taxon>
    </lineage>
</organism>
<gene>
    <name evidence="1" type="ORF">CC1G_11803</name>
</gene>
<evidence type="ECO:0000313" key="1">
    <source>
        <dbReference type="EMBL" id="EAU90849.2"/>
    </source>
</evidence>
<dbReference type="Gene3D" id="3.80.10.10">
    <property type="entry name" value="Ribonuclease Inhibitor"/>
    <property type="match status" value="1"/>
</dbReference>
<dbReference type="SUPFAM" id="SSF52047">
    <property type="entry name" value="RNI-like"/>
    <property type="match status" value="1"/>
</dbReference>
<sequence>MSTLCKMGAQIVYIWDHSIKLFLHLPVHCPMHLSDLPPELFLNIAAHLPLYAVPSTLLSLASTNHRLYGIAYPLLHSHLILKNEEDTLCVLGRLIDDANLGRFVRGIHLTTALSREVRLDHARLDVVRTLQKLIHSGNIPNLSTLEVHLLLYSWYEETDPETGIYTDFEGFGEFRNGFWKSLQRFCPQLKNIAVTGIRDTDDGYLNQSGIFELQAFPNVTCFTVSLSSPHFDDDGVERLRRSVSVLSGRLRTLNVTLTMLATEVTFDGFLDLTFPCLESLGLTGWVLNDRSKMMEFWQRHQNLHSISLVNRQEIAWFLDSAGVTGDLLPKLKILRASFINVRNLAPILHRLLKLEILASFNAQVPYLLRYVLPSGIPKLKSLLIEQASGYSGNFRVLEGAHWYETADGEFKEADKFGKSRYFKSMTDGYLHSIVRGAPNLEELALKGPDLNMANHRRFMRGLSNFEHLKALFVPYIPGPIVEMKDGEKEQFRSLAMKTARACPTLEVFGNFNNEEEPRYLIARIRREGMSDDIGADMTIGHGMVLGQEDQAFPLTRPRLL</sequence>
<accession>A8N810</accession>
<protein>
    <recommendedName>
        <fullName evidence="3">F-box domain-containing protein</fullName>
    </recommendedName>
</protein>
<reference evidence="1 2" key="1">
    <citation type="journal article" date="2010" name="Proc. Natl. Acad. Sci. U.S.A.">
        <title>Insights into evolution of multicellular fungi from the assembled chromosomes of the mushroom Coprinopsis cinerea (Coprinus cinereus).</title>
        <authorList>
            <person name="Stajich J.E."/>
            <person name="Wilke S.K."/>
            <person name="Ahren D."/>
            <person name="Au C.H."/>
            <person name="Birren B.W."/>
            <person name="Borodovsky M."/>
            <person name="Burns C."/>
            <person name="Canback B."/>
            <person name="Casselton L.A."/>
            <person name="Cheng C.K."/>
            <person name="Deng J."/>
            <person name="Dietrich F.S."/>
            <person name="Fargo D.C."/>
            <person name="Farman M.L."/>
            <person name="Gathman A.C."/>
            <person name="Goldberg J."/>
            <person name="Guigo R."/>
            <person name="Hoegger P.J."/>
            <person name="Hooker J.B."/>
            <person name="Huggins A."/>
            <person name="James T.Y."/>
            <person name="Kamada T."/>
            <person name="Kilaru S."/>
            <person name="Kodira C."/>
            <person name="Kues U."/>
            <person name="Kupfer D."/>
            <person name="Kwan H.S."/>
            <person name="Lomsadze A."/>
            <person name="Li W."/>
            <person name="Lilly W.W."/>
            <person name="Ma L.J."/>
            <person name="Mackey A.J."/>
            <person name="Manning G."/>
            <person name="Martin F."/>
            <person name="Muraguchi H."/>
            <person name="Natvig D.O."/>
            <person name="Palmerini H."/>
            <person name="Ramesh M.A."/>
            <person name="Rehmeyer C.J."/>
            <person name="Roe B.A."/>
            <person name="Shenoy N."/>
            <person name="Stanke M."/>
            <person name="Ter-Hovhannisyan V."/>
            <person name="Tunlid A."/>
            <person name="Velagapudi R."/>
            <person name="Vision T.J."/>
            <person name="Zeng Q."/>
            <person name="Zolan M.E."/>
            <person name="Pukkila P.J."/>
        </authorList>
    </citation>
    <scope>NUCLEOTIDE SEQUENCE [LARGE SCALE GENOMIC DNA]</scope>
    <source>
        <strain evidence="2">Okayama-7 / 130 / ATCC MYA-4618 / FGSC 9003</strain>
    </source>
</reference>
<dbReference type="OrthoDB" id="2995895at2759"/>
<evidence type="ECO:0000313" key="2">
    <source>
        <dbReference type="Proteomes" id="UP000001861"/>
    </source>
</evidence>
<dbReference type="Proteomes" id="UP000001861">
    <property type="component" value="Unassembled WGS sequence"/>
</dbReference>
<dbReference type="eggNOG" id="ENOG502SS8T">
    <property type="taxonomic scope" value="Eukaryota"/>
</dbReference>
<proteinExistence type="predicted"/>
<dbReference type="KEGG" id="cci:CC1G_11803"/>
<dbReference type="GeneID" id="6007427"/>
<dbReference type="InterPro" id="IPR032675">
    <property type="entry name" value="LRR_dom_sf"/>
</dbReference>
<dbReference type="HOGENOM" id="CLU_040192_0_0_1"/>
<keyword evidence="2" id="KW-1185">Reference proteome</keyword>